<reference evidence="2" key="1">
    <citation type="submission" date="2020-12" db="EMBL/GenBank/DDBJ databases">
        <title>Devosia sp. MSA67 isolated from Mo River.</title>
        <authorList>
            <person name="Ma F."/>
            <person name="Zi Z."/>
        </authorList>
    </citation>
    <scope>NUCLEOTIDE SEQUENCE</scope>
    <source>
        <strain evidence="2">MSA67</strain>
    </source>
</reference>
<protein>
    <submittedName>
        <fullName evidence="2">DUF2382 domain-containing protein</fullName>
    </submittedName>
</protein>
<keyword evidence="3" id="KW-1185">Reference proteome</keyword>
<evidence type="ECO:0000313" key="2">
    <source>
        <dbReference type="EMBL" id="MBJ3783088.1"/>
    </source>
</evidence>
<dbReference type="InterPro" id="IPR019060">
    <property type="entry name" value="DUF2382"/>
</dbReference>
<evidence type="ECO:0000313" key="3">
    <source>
        <dbReference type="Proteomes" id="UP000602124"/>
    </source>
</evidence>
<dbReference type="EMBL" id="JAEKMH010000001">
    <property type="protein sequence ID" value="MBJ3783088.1"/>
    <property type="molecule type" value="Genomic_DNA"/>
</dbReference>
<dbReference type="AlphaFoldDB" id="A0A934IUP7"/>
<proteinExistence type="predicted"/>
<evidence type="ECO:0000259" key="1">
    <source>
        <dbReference type="Pfam" id="PF09557"/>
    </source>
</evidence>
<sequence>MQAHPKTLQVVAETATVSTRDVVTGKVRVETRTEIHDEFVSAAVRSENVTVERVSVNREVDVVPTIRTEGDVTIVPVVEEVIVVEKRLIVREELHIRRTVSSEIIETSVPLRKQSATIHRVDDLDHATEEEV</sequence>
<accession>A0A934IUP7</accession>
<comment type="caution">
    <text evidence="2">The sequence shown here is derived from an EMBL/GenBank/DDBJ whole genome shotgun (WGS) entry which is preliminary data.</text>
</comment>
<name>A0A934IUP7_9HYPH</name>
<feature type="domain" description="DUF2382" evidence="1">
    <location>
        <begin position="8"/>
        <end position="117"/>
    </location>
</feature>
<dbReference type="Pfam" id="PF09557">
    <property type="entry name" value="DUF2382"/>
    <property type="match status" value="1"/>
</dbReference>
<dbReference type="Proteomes" id="UP000602124">
    <property type="component" value="Unassembled WGS sequence"/>
</dbReference>
<gene>
    <name evidence="2" type="ORF">JEQ47_00025</name>
</gene>
<organism evidence="2 3">
    <name type="scientific">Devosia sediminis</name>
    <dbReference type="NCBI Taxonomy" id="2798801"/>
    <lineage>
        <taxon>Bacteria</taxon>
        <taxon>Pseudomonadati</taxon>
        <taxon>Pseudomonadota</taxon>
        <taxon>Alphaproteobacteria</taxon>
        <taxon>Hyphomicrobiales</taxon>
        <taxon>Devosiaceae</taxon>
        <taxon>Devosia</taxon>
    </lineage>
</organism>